<feature type="region of interest" description="Disordered" evidence="1">
    <location>
        <begin position="106"/>
        <end position="134"/>
    </location>
</feature>
<organism evidence="3 4">
    <name type="scientific">Musa acuminata subsp. malaccensis</name>
    <name type="common">Wild banana</name>
    <name type="synonym">Musa malaccensis</name>
    <dbReference type="NCBI Taxonomy" id="214687"/>
    <lineage>
        <taxon>Eukaryota</taxon>
        <taxon>Viridiplantae</taxon>
        <taxon>Streptophyta</taxon>
        <taxon>Embryophyta</taxon>
        <taxon>Tracheophyta</taxon>
        <taxon>Spermatophyta</taxon>
        <taxon>Magnoliopsida</taxon>
        <taxon>Liliopsida</taxon>
        <taxon>Zingiberales</taxon>
        <taxon>Musaceae</taxon>
        <taxon>Musa</taxon>
    </lineage>
</organism>
<dbReference type="Gramene" id="Ma02_t11610.1">
    <property type="protein sequence ID" value="Ma02_p11610.1"/>
    <property type="gene ID" value="Ma02_g11610"/>
</dbReference>
<reference evidence="2" key="1">
    <citation type="submission" date="2021-03" db="EMBL/GenBank/DDBJ databases">
        <authorList>
            <consortium name="Genoscope - CEA"/>
            <person name="William W."/>
        </authorList>
    </citation>
    <scope>NUCLEOTIDE SEQUENCE</scope>
    <source>
        <strain evidence="2">Doubled-haploid Pahang</strain>
    </source>
</reference>
<evidence type="ECO:0000313" key="3">
    <source>
        <dbReference type="EnsemblPlants" id="Ma02_p11610.1"/>
    </source>
</evidence>
<feature type="region of interest" description="Disordered" evidence="1">
    <location>
        <begin position="1"/>
        <end position="27"/>
    </location>
</feature>
<dbReference type="PANTHER" id="PTHR34197">
    <property type="entry name" value="OS04G0591300 PROTEIN"/>
    <property type="match status" value="1"/>
</dbReference>
<feature type="compositionally biased region" description="Low complexity" evidence="1">
    <location>
        <begin position="107"/>
        <end position="118"/>
    </location>
</feature>
<evidence type="ECO:0000256" key="1">
    <source>
        <dbReference type="SAM" id="MobiDB-lite"/>
    </source>
</evidence>
<reference evidence="3" key="2">
    <citation type="submission" date="2021-05" db="UniProtKB">
        <authorList>
            <consortium name="EnsemblPlants"/>
        </authorList>
    </citation>
    <scope>IDENTIFICATION</scope>
    <source>
        <strain evidence="3">subsp. malaccensis</strain>
    </source>
</reference>
<dbReference type="InParanoid" id="A0A804I1Q2"/>
<dbReference type="FunCoup" id="A0A804I1Q2">
    <property type="interactions" value="127"/>
</dbReference>
<accession>A0A804I1Q2</accession>
<dbReference type="OMA" id="YCNDTRI"/>
<proteinExistence type="predicted"/>
<evidence type="ECO:0000313" key="4">
    <source>
        <dbReference type="Proteomes" id="UP000012960"/>
    </source>
</evidence>
<dbReference type="EnsemblPlants" id="Ma02_t11610.1">
    <property type="protein sequence ID" value="Ma02_p11610.1"/>
    <property type="gene ID" value="Ma02_g11610"/>
</dbReference>
<dbReference type="Proteomes" id="UP000012960">
    <property type="component" value="Unplaced"/>
</dbReference>
<protein>
    <submittedName>
        <fullName evidence="2">(wild Malaysian banana) hypothetical protein</fullName>
    </submittedName>
</protein>
<dbReference type="EMBL" id="HG996467">
    <property type="protein sequence ID" value="CAG1861769.1"/>
    <property type="molecule type" value="Genomic_DNA"/>
</dbReference>
<keyword evidence="4" id="KW-1185">Reference proteome</keyword>
<dbReference type="PANTHER" id="PTHR34197:SF2">
    <property type="entry name" value="OS04G0591300 PROTEIN"/>
    <property type="match status" value="1"/>
</dbReference>
<dbReference type="AlphaFoldDB" id="A0A804I1Q2"/>
<gene>
    <name evidence="2" type="ORF">GSMUA_66630.1</name>
</gene>
<evidence type="ECO:0000313" key="2">
    <source>
        <dbReference type="EMBL" id="CAG1861769.1"/>
    </source>
</evidence>
<sequence length="261" mass="28737">MKRMKQIQKTSDPISKFPNDPTDQRTRINHDSKVSYIMNQRQPSHHSAAVKFSNDVNGVGEDETTGWKCWKHPSQPRDGVCPDCLRDRLLRLCPDCANVRPCRCFPSSSSSSFSSLSSTEPARSRGRGGDGAGVGAVGPVSQLIESEPAFRRSRSVAFQFLRSRSVASSVSDVAPLPRPGGGKRSALLRAFSRVPAREEPADGKLCRSRSVAAGCSQDAGSGEYGGRGKGWRWHFRNPIKAFRHRKSTTKVVQERSPLWRG</sequence>
<name>A0A804I1Q2_MUSAM</name>